<protein>
    <submittedName>
        <fullName evidence="1">MOSC domain-containing protein</fullName>
    </submittedName>
</protein>
<comment type="caution">
    <text evidence="1">The sequence shown here is derived from an EMBL/GenBank/DDBJ whole genome shotgun (WGS) entry which is preliminary data.</text>
</comment>
<keyword evidence="2" id="KW-1185">Reference proteome</keyword>
<dbReference type="InterPro" id="IPR011037">
    <property type="entry name" value="Pyrv_Knase-like_insert_dom_sf"/>
</dbReference>
<dbReference type="SUPFAM" id="SSF50800">
    <property type="entry name" value="PK beta-barrel domain-like"/>
    <property type="match status" value="1"/>
</dbReference>
<evidence type="ECO:0000313" key="2">
    <source>
        <dbReference type="Proteomes" id="UP000569732"/>
    </source>
</evidence>
<dbReference type="PANTHER" id="PTHR30212:SF2">
    <property type="entry name" value="PROTEIN YIIM"/>
    <property type="match status" value="1"/>
</dbReference>
<dbReference type="RefSeq" id="WP_180566448.1">
    <property type="nucleotide sequence ID" value="NZ_JACCKB010000001.1"/>
</dbReference>
<organism evidence="1 2">
    <name type="scientific">Spartinivicinus marinus</name>
    <dbReference type="NCBI Taxonomy" id="2994442"/>
    <lineage>
        <taxon>Bacteria</taxon>
        <taxon>Pseudomonadati</taxon>
        <taxon>Pseudomonadota</taxon>
        <taxon>Gammaproteobacteria</taxon>
        <taxon>Oceanospirillales</taxon>
        <taxon>Zooshikellaceae</taxon>
        <taxon>Spartinivicinus</taxon>
    </lineage>
</organism>
<sequence length="183" mass="20486">MNSYTSREGLELALEIIKQSPKQEGSVKLIVCRPSVDQRKVLEVGELSLEEGLLGDNWKQRELTRSKNGMVKVDNQLNLMNSRVIEAITTDKEQWQLAGDQFYVDFDLSYENTPPGAQLLIGNAIIEVTEEPHLGCKKFADRFGMDAVKFVNSEQGKQLNLRGINAKIIKPGLVKVGSIIKKI</sequence>
<accession>A0A853I0Y2</accession>
<evidence type="ECO:0000313" key="1">
    <source>
        <dbReference type="EMBL" id="NYZ64408.1"/>
    </source>
</evidence>
<reference evidence="1 2" key="1">
    <citation type="submission" date="2020-07" db="EMBL/GenBank/DDBJ databases">
        <title>Endozoicomonas sp. nov., isolated from sediment.</title>
        <authorList>
            <person name="Gu T."/>
        </authorList>
    </citation>
    <scope>NUCLEOTIDE SEQUENCE [LARGE SCALE GENOMIC DNA]</scope>
    <source>
        <strain evidence="1 2">SM1973</strain>
    </source>
</reference>
<dbReference type="EMBL" id="JACCKB010000001">
    <property type="protein sequence ID" value="NYZ64408.1"/>
    <property type="molecule type" value="Genomic_DNA"/>
</dbReference>
<dbReference type="Gene3D" id="2.40.33.20">
    <property type="entry name" value="PK beta-barrel domain-like"/>
    <property type="match status" value="1"/>
</dbReference>
<proteinExistence type="predicted"/>
<gene>
    <name evidence="1" type="ORF">H0A36_00210</name>
</gene>
<dbReference type="InterPro" id="IPR052353">
    <property type="entry name" value="Benzoxazolinone_Detox_Enz"/>
</dbReference>
<dbReference type="AlphaFoldDB" id="A0A853I0Y2"/>
<dbReference type="Proteomes" id="UP000569732">
    <property type="component" value="Unassembled WGS sequence"/>
</dbReference>
<dbReference type="PANTHER" id="PTHR30212">
    <property type="entry name" value="PROTEIN YIIM"/>
    <property type="match status" value="1"/>
</dbReference>
<name>A0A853I0Y2_9GAMM</name>